<proteinExistence type="predicted"/>
<dbReference type="RefSeq" id="WP_377799390.1">
    <property type="nucleotide sequence ID" value="NZ_JBHSLW010000025.1"/>
</dbReference>
<dbReference type="NCBIfam" id="TIGR01554">
    <property type="entry name" value="major_cap_HK97"/>
    <property type="match status" value="1"/>
</dbReference>
<comment type="subcellular location">
    <subcellularLocation>
        <location evidence="1">Virion</location>
    </subcellularLocation>
</comment>
<evidence type="ECO:0000259" key="2">
    <source>
        <dbReference type="Pfam" id="PF05065"/>
    </source>
</evidence>
<dbReference type="InterPro" id="IPR054612">
    <property type="entry name" value="Phage_capsid-like_C"/>
</dbReference>
<evidence type="ECO:0000313" key="3">
    <source>
        <dbReference type="EMBL" id="MFC5421044.1"/>
    </source>
</evidence>
<feature type="domain" description="Phage capsid-like C-terminal" evidence="2">
    <location>
        <begin position="115"/>
        <end position="387"/>
    </location>
</feature>
<dbReference type="Gene3D" id="3.30.2320.10">
    <property type="entry name" value="hypothetical protein PF0899 domain"/>
    <property type="match status" value="1"/>
</dbReference>
<sequence length="391" mass="41678">MKHVSRRALMAGAIELKGDDDDPVASVTKALGDLTKTVDDRLKAVETKADTTALTTRLDAIEAKMNRPAGGDAGDEDAGAAEERKAFNVYLRRGDAGLGAEERKALVVATDATAGFLAPTTFGNEILKALREYSPIRQYAKVIQIGGRDVRYPRRIGSTAATWVDEVANRTESAPSYEQVTLTPYELATFVEVSRQLLEDNAYNLEGELASDLAESFAIAEGTAFATGNGTGKPKGILAATGIAEVVSGAAATLGTAPGDTLIGVFSAIPTAHAQNGAWAMNRNTLATIRKIKDTTGQYLWQPSLREGAPSTLLGRPVLEMVDFPDIAAGAYPIVFGDWSGYRIVDRVDMSILSDPYSRAKNGINVFHARKRVGGDVTNPDRFVKLKIAAS</sequence>
<dbReference type="Proteomes" id="UP001596053">
    <property type="component" value="Unassembled WGS sequence"/>
</dbReference>
<dbReference type="Pfam" id="PF05065">
    <property type="entry name" value="Phage_capsid"/>
    <property type="match status" value="1"/>
</dbReference>
<dbReference type="Gene3D" id="3.30.2400.10">
    <property type="entry name" value="Major capsid protein gp5"/>
    <property type="match status" value="1"/>
</dbReference>
<dbReference type="EMBL" id="JBHSLW010000025">
    <property type="protein sequence ID" value="MFC5421044.1"/>
    <property type="molecule type" value="Genomic_DNA"/>
</dbReference>
<gene>
    <name evidence="3" type="ORF">ACFPOB_15915</name>
</gene>
<comment type="caution">
    <text evidence="3">The sequence shown here is derived from an EMBL/GenBank/DDBJ whole genome shotgun (WGS) entry which is preliminary data.</text>
</comment>
<protein>
    <submittedName>
        <fullName evidence="3">Phage major capsid protein</fullName>
    </submittedName>
</protein>
<dbReference type="SUPFAM" id="SSF56563">
    <property type="entry name" value="Major capsid protein gp5"/>
    <property type="match status" value="1"/>
</dbReference>
<reference evidence="4" key="1">
    <citation type="journal article" date="2019" name="Int. J. Syst. Evol. Microbiol.">
        <title>The Global Catalogue of Microorganisms (GCM) 10K type strain sequencing project: providing services to taxonomists for standard genome sequencing and annotation.</title>
        <authorList>
            <consortium name="The Broad Institute Genomics Platform"/>
            <consortium name="The Broad Institute Genome Sequencing Center for Infectious Disease"/>
            <person name="Wu L."/>
            <person name="Ma J."/>
        </authorList>
    </citation>
    <scope>NUCLEOTIDE SEQUENCE [LARGE SCALE GENOMIC DNA]</scope>
    <source>
        <strain evidence="4">NCAIM B.01391</strain>
    </source>
</reference>
<organism evidence="3 4">
    <name type="scientific">Bosea eneae</name>
    <dbReference type="NCBI Taxonomy" id="151454"/>
    <lineage>
        <taxon>Bacteria</taxon>
        <taxon>Pseudomonadati</taxon>
        <taxon>Pseudomonadota</taxon>
        <taxon>Alphaproteobacteria</taxon>
        <taxon>Hyphomicrobiales</taxon>
        <taxon>Boseaceae</taxon>
        <taxon>Bosea</taxon>
    </lineage>
</organism>
<keyword evidence="4" id="KW-1185">Reference proteome</keyword>
<accession>A0ABW0ISJ3</accession>
<evidence type="ECO:0000313" key="4">
    <source>
        <dbReference type="Proteomes" id="UP001596053"/>
    </source>
</evidence>
<name>A0ABW0ISJ3_9HYPH</name>
<evidence type="ECO:0000256" key="1">
    <source>
        <dbReference type="ARBA" id="ARBA00004328"/>
    </source>
</evidence>
<dbReference type="InterPro" id="IPR024455">
    <property type="entry name" value="Phage_capsid"/>
</dbReference>